<name>A0ABW1RRW8_9LACO</name>
<accession>A0ABW1RRW8</accession>
<dbReference type="RefSeq" id="WP_137600673.1">
    <property type="nucleotide sequence ID" value="NZ_BJDT01000005.1"/>
</dbReference>
<evidence type="ECO:0000313" key="2">
    <source>
        <dbReference type="Proteomes" id="UP001596158"/>
    </source>
</evidence>
<reference evidence="2" key="1">
    <citation type="journal article" date="2019" name="Int. J. Syst. Evol. Microbiol.">
        <title>The Global Catalogue of Microorganisms (GCM) 10K type strain sequencing project: providing services to taxonomists for standard genome sequencing and annotation.</title>
        <authorList>
            <consortium name="The Broad Institute Genomics Platform"/>
            <consortium name="The Broad Institute Genome Sequencing Center for Infectious Disease"/>
            <person name="Wu L."/>
            <person name="Ma J."/>
        </authorList>
    </citation>
    <scope>NUCLEOTIDE SEQUENCE [LARGE SCALE GENOMIC DNA]</scope>
    <source>
        <strain evidence="2">CCM 8924</strain>
    </source>
</reference>
<protein>
    <submittedName>
        <fullName evidence="1">Uncharacterized protein</fullName>
    </submittedName>
</protein>
<sequence length="129" mass="15390">MHVTAINWVHSQQFRQFHETEYQQTLSQIAKVLKNKRLPSESLYYLEKGTFLIVSYETTDDSFVRRNQITKNYLNEVNTSQITPQFQWGHLKVDAVNVVEFLTFDKAMKHVERMMETDLVVEYLKEVEQ</sequence>
<dbReference type="EMBL" id="JBHSSG010000007">
    <property type="protein sequence ID" value="MFC6178205.1"/>
    <property type="molecule type" value="Genomic_DNA"/>
</dbReference>
<evidence type="ECO:0000313" key="1">
    <source>
        <dbReference type="EMBL" id="MFC6178205.1"/>
    </source>
</evidence>
<keyword evidence="2" id="KW-1185">Reference proteome</keyword>
<organism evidence="1 2">
    <name type="scientific">Weissella sagaensis</name>
    <dbReference type="NCBI Taxonomy" id="2559928"/>
    <lineage>
        <taxon>Bacteria</taxon>
        <taxon>Bacillati</taxon>
        <taxon>Bacillota</taxon>
        <taxon>Bacilli</taxon>
        <taxon>Lactobacillales</taxon>
        <taxon>Lactobacillaceae</taxon>
        <taxon>Weissella</taxon>
    </lineage>
</organism>
<dbReference type="Proteomes" id="UP001596158">
    <property type="component" value="Unassembled WGS sequence"/>
</dbReference>
<gene>
    <name evidence="1" type="ORF">ACFQGR_02095</name>
</gene>
<comment type="caution">
    <text evidence="1">The sequence shown here is derived from an EMBL/GenBank/DDBJ whole genome shotgun (WGS) entry which is preliminary data.</text>
</comment>
<proteinExistence type="predicted"/>